<sequence length="451" mass="50648">MGPIFYILIALPCTIGAIALAILHIYRHLLNYTEPTYQRYIVRNIFMVPVYALMSFLSLVLNKRAIYFNSIREVYEAWVIYNFLSLCLAWVGGPGAVVLSLSSKVLKPNWCLMTCCFPPIPLDGRFIRRCKQGCLQFVILKPILVAVTLILYAKGKYQDGNFNPMQSYLYLTIIYTISYSVALYALAVFYLACRDLLQPFNPVPKFIIIKSVVFLTYWQGVLVFLAAKSGLIKDTEEAAEFQNFIICVEMLVAAVGHLYAFPYKEYAGANIGISGDFSASLAHALKLNDFYHDTVHQFAPTYHDYVLYNHSEGDEGARKYRARTFVPTGLEMDTVRKNKNMLSNKLEDIQLSSLSSSGSSTQNSGVVHDTVKSEATDLSLLMDASNINSVPYDLTLIDINMSNYPANVPAANEDGTRLLSSYKEGRFLKLVPVSLFLQFLPLLKSSIVQVT</sequence>
<dbReference type="Gramene" id="OE9A067685T3">
    <property type="protein sequence ID" value="OE9A067685C3"/>
    <property type="gene ID" value="OE9A067685"/>
</dbReference>
<feature type="transmembrane region" description="Helical" evidence="5">
    <location>
        <begin position="173"/>
        <end position="193"/>
    </location>
</feature>
<feature type="transmembrane region" description="Helical" evidence="5">
    <location>
        <begin position="205"/>
        <end position="226"/>
    </location>
</feature>
<dbReference type="Pfam" id="PF03619">
    <property type="entry name" value="Solute_trans_a"/>
    <property type="match status" value="1"/>
</dbReference>
<feature type="transmembrane region" description="Helical" evidence="5">
    <location>
        <begin position="80"/>
        <end position="101"/>
    </location>
</feature>
<comment type="subcellular location">
    <subcellularLocation>
        <location evidence="1">Membrane</location>
        <topology evidence="1">Multi-pass membrane protein</topology>
    </subcellularLocation>
</comment>
<keyword evidence="3 5" id="KW-1133">Transmembrane helix</keyword>
<evidence type="ECO:0000313" key="6">
    <source>
        <dbReference type="EMBL" id="CAA3018532.1"/>
    </source>
</evidence>
<dbReference type="GO" id="GO:0016020">
    <property type="term" value="C:membrane"/>
    <property type="evidence" value="ECO:0007669"/>
    <property type="project" value="UniProtKB-SubCell"/>
</dbReference>
<evidence type="ECO:0000256" key="2">
    <source>
        <dbReference type="ARBA" id="ARBA00022692"/>
    </source>
</evidence>
<protein>
    <submittedName>
        <fullName evidence="6">Transmembrane 184A</fullName>
    </submittedName>
</protein>
<comment type="caution">
    <text evidence="6">The sequence shown here is derived from an EMBL/GenBank/DDBJ whole genome shotgun (WGS) entry which is preliminary data.</text>
</comment>
<evidence type="ECO:0000256" key="5">
    <source>
        <dbReference type="SAM" id="Phobius"/>
    </source>
</evidence>
<keyword evidence="2 5" id="KW-0812">Transmembrane</keyword>
<dbReference type="AlphaFoldDB" id="A0A8S0ULW4"/>
<dbReference type="InterPro" id="IPR005178">
    <property type="entry name" value="Ostalpha/TMEM184C"/>
</dbReference>
<organism evidence="6 7">
    <name type="scientific">Olea europaea subsp. europaea</name>
    <dbReference type="NCBI Taxonomy" id="158383"/>
    <lineage>
        <taxon>Eukaryota</taxon>
        <taxon>Viridiplantae</taxon>
        <taxon>Streptophyta</taxon>
        <taxon>Embryophyta</taxon>
        <taxon>Tracheophyta</taxon>
        <taxon>Spermatophyta</taxon>
        <taxon>Magnoliopsida</taxon>
        <taxon>eudicotyledons</taxon>
        <taxon>Gunneridae</taxon>
        <taxon>Pentapetalae</taxon>
        <taxon>asterids</taxon>
        <taxon>lamiids</taxon>
        <taxon>Lamiales</taxon>
        <taxon>Oleaceae</taxon>
        <taxon>Oleeae</taxon>
        <taxon>Olea</taxon>
    </lineage>
</organism>
<evidence type="ECO:0000256" key="1">
    <source>
        <dbReference type="ARBA" id="ARBA00004141"/>
    </source>
</evidence>
<name>A0A8S0ULW4_OLEEU</name>
<evidence type="ECO:0000313" key="7">
    <source>
        <dbReference type="Proteomes" id="UP000594638"/>
    </source>
</evidence>
<proteinExistence type="predicted"/>
<feature type="transmembrane region" description="Helical" evidence="5">
    <location>
        <begin position="41"/>
        <end position="60"/>
    </location>
</feature>
<keyword evidence="7" id="KW-1185">Reference proteome</keyword>
<evidence type="ECO:0000256" key="4">
    <source>
        <dbReference type="ARBA" id="ARBA00023136"/>
    </source>
</evidence>
<dbReference type="OrthoDB" id="5348404at2759"/>
<feature type="transmembrane region" description="Helical" evidence="5">
    <location>
        <begin position="134"/>
        <end position="153"/>
    </location>
</feature>
<accession>A0A8S0ULW4</accession>
<dbReference type="PANTHER" id="PTHR23423">
    <property type="entry name" value="ORGANIC SOLUTE TRANSPORTER-RELATED"/>
    <property type="match status" value="1"/>
</dbReference>
<feature type="transmembrane region" description="Helical" evidence="5">
    <location>
        <begin position="6"/>
        <end position="29"/>
    </location>
</feature>
<keyword evidence="4 5" id="KW-0472">Membrane</keyword>
<reference evidence="6 7" key="1">
    <citation type="submission" date="2019-12" db="EMBL/GenBank/DDBJ databases">
        <authorList>
            <person name="Alioto T."/>
            <person name="Alioto T."/>
            <person name="Gomez Garrido J."/>
        </authorList>
    </citation>
    <scope>NUCLEOTIDE SEQUENCE [LARGE SCALE GENOMIC DNA]</scope>
</reference>
<evidence type="ECO:0000256" key="3">
    <source>
        <dbReference type="ARBA" id="ARBA00022989"/>
    </source>
</evidence>
<dbReference type="SMART" id="SM01417">
    <property type="entry name" value="Solute_trans_a"/>
    <property type="match status" value="1"/>
</dbReference>
<dbReference type="EMBL" id="CACTIH010007865">
    <property type="protein sequence ID" value="CAA3018532.1"/>
    <property type="molecule type" value="Genomic_DNA"/>
</dbReference>
<dbReference type="Proteomes" id="UP000594638">
    <property type="component" value="Unassembled WGS sequence"/>
</dbReference>
<gene>
    <name evidence="6" type="ORF">OLEA9_A067685</name>
</gene>